<feature type="domain" description="HAMP" evidence="12">
    <location>
        <begin position="965"/>
        <end position="1017"/>
    </location>
</feature>
<keyword evidence="14" id="KW-1185">Reference proteome</keyword>
<feature type="transmembrane region" description="Helical" evidence="10">
    <location>
        <begin position="284"/>
        <end position="306"/>
    </location>
</feature>
<evidence type="ECO:0000256" key="9">
    <source>
        <dbReference type="ARBA" id="ARBA00023012"/>
    </source>
</evidence>
<evidence type="ECO:0000256" key="6">
    <source>
        <dbReference type="ARBA" id="ARBA00022741"/>
    </source>
</evidence>
<dbReference type="InterPro" id="IPR003594">
    <property type="entry name" value="HATPase_dom"/>
</dbReference>
<evidence type="ECO:0000256" key="7">
    <source>
        <dbReference type="ARBA" id="ARBA00022777"/>
    </source>
</evidence>
<keyword evidence="10" id="KW-0472">Membrane</keyword>
<keyword evidence="7" id="KW-0418">Kinase</keyword>
<dbReference type="Gene3D" id="3.30.565.10">
    <property type="entry name" value="Histidine kinase-like ATPase, C-terminal domain"/>
    <property type="match status" value="1"/>
</dbReference>
<dbReference type="InterPro" id="IPR004358">
    <property type="entry name" value="Sig_transdc_His_kin-like_C"/>
</dbReference>
<evidence type="ECO:0000259" key="12">
    <source>
        <dbReference type="PROSITE" id="PS50885"/>
    </source>
</evidence>
<feature type="transmembrane region" description="Helical" evidence="10">
    <location>
        <begin position="717"/>
        <end position="740"/>
    </location>
</feature>
<gene>
    <name evidence="13" type="ORF">ACFOET_02890</name>
</gene>
<evidence type="ECO:0000256" key="4">
    <source>
        <dbReference type="ARBA" id="ARBA00022553"/>
    </source>
</evidence>
<protein>
    <recommendedName>
        <fullName evidence="3">histidine kinase</fullName>
        <ecNumber evidence="3">2.7.13.3</ecNumber>
    </recommendedName>
</protein>
<dbReference type="InterPro" id="IPR003660">
    <property type="entry name" value="HAMP_dom"/>
</dbReference>
<organism evidence="13 14">
    <name type="scientific">Parapedobacter deserti</name>
    <dbReference type="NCBI Taxonomy" id="1912957"/>
    <lineage>
        <taxon>Bacteria</taxon>
        <taxon>Pseudomonadati</taxon>
        <taxon>Bacteroidota</taxon>
        <taxon>Sphingobacteriia</taxon>
        <taxon>Sphingobacteriales</taxon>
        <taxon>Sphingobacteriaceae</taxon>
        <taxon>Parapedobacter</taxon>
    </lineage>
</organism>
<dbReference type="Gene3D" id="6.10.340.10">
    <property type="match status" value="1"/>
</dbReference>
<feature type="transmembrane region" description="Helical" evidence="10">
    <location>
        <begin position="940"/>
        <end position="964"/>
    </location>
</feature>
<feature type="transmembrane region" description="Helical" evidence="10">
    <location>
        <begin position="404"/>
        <end position="423"/>
    </location>
</feature>
<dbReference type="InterPro" id="IPR036097">
    <property type="entry name" value="HisK_dim/P_sf"/>
</dbReference>
<evidence type="ECO:0000256" key="8">
    <source>
        <dbReference type="ARBA" id="ARBA00022840"/>
    </source>
</evidence>
<keyword evidence="5" id="KW-0808">Transferase</keyword>
<dbReference type="Pfam" id="PF00512">
    <property type="entry name" value="HisKA"/>
    <property type="match status" value="1"/>
</dbReference>
<dbReference type="PANTHER" id="PTHR43065:SF46">
    <property type="entry name" value="C4-DICARBOXYLATE TRANSPORT SENSOR PROTEIN DCTB"/>
    <property type="match status" value="1"/>
</dbReference>
<proteinExistence type="predicted"/>
<dbReference type="SMART" id="SM00388">
    <property type="entry name" value="HisKA"/>
    <property type="match status" value="1"/>
</dbReference>
<dbReference type="GO" id="GO:0005524">
    <property type="term" value="F:ATP binding"/>
    <property type="evidence" value="ECO:0007669"/>
    <property type="project" value="UniProtKB-KW"/>
</dbReference>
<dbReference type="PRINTS" id="PR00344">
    <property type="entry name" value="BCTRLSENSOR"/>
</dbReference>
<keyword evidence="10" id="KW-0812">Transmembrane</keyword>
<feature type="transmembrane region" description="Helical" evidence="10">
    <location>
        <begin position="776"/>
        <end position="797"/>
    </location>
</feature>
<dbReference type="PROSITE" id="PS50885">
    <property type="entry name" value="HAMP"/>
    <property type="match status" value="1"/>
</dbReference>
<feature type="transmembrane region" description="Helical" evidence="10">
    <location>
        <begin position="240"/>
        <end position="258"/>
    </location>
</feature>
<evidence type="ECO:0000259" key="11">
    <source>
        <dbReference type="PROSITE" id="PS50109"/>
    </source>
</evidence>
<keyword evidence="9" id="KW-0902">Two-component regulatory system</keyword>
<evidence type="ECO:0000256" key="2">
    <source>
        <dbReference type="ARBA" id="ARBA00004370"/>
    </source>
</evidence>
<evidence type="ECO:0000256" key="3">
    <source>
        <dbReference type="ARBA" id="ARBA00012438"/>
    </source>
</evidence>
<evidence type="ECO:0000313" key="14">
    <source>
        <dbReference type="Proteomes" id="UP001595526"/>
    </source>
</evidence>
<evidence type="ECO:0000256" key="10">
    <source>
        <dbReference type="SAM" id="Phobius"/>
    </source>
</evidence>
<dbReference type="InterPro" id="IPR005467">
    <property type="entry name" value="His_kinase_dom"/>
</dbReference>
<keyword evidence="10" id="KW-1133">Transmembrane helix</keyword>
<dbReference type="EC" id="2.7.13.3" evidence="3"/>
<feature type="transmembrane region" description="Helical" evidence="10">
    <location>
        <begin position="429"/>
        <end position="447"/>
    </location>
</feature>
<evidence type="ECO:0000256" key="1">
    <source>
        <dbReference type="ARBA" id="ARBA00000085"/>
    </source>
</evidence>
<dbReference type="PROSITE" id="PS50109">
    <property type="entry name" value="HIS_KIN"/>
    <property type="match status" value="1"/>
</dbReference>
<sequence>MNVSTVVKIRLLLFVLTLCFIGTAVTINLTFDQEETLLLDARKLQGALHKKEQIVYNFLSDTTNYDVLKAMETDVKLTEDILNYFSAQHEIYLFTYVNSELVVWGSDKFVPKTDAGIRNGVDIIKTDNGWYESIKKSAGNFSVLFLIPIKSEFQKNNPYLQNTFSKDLIATNNLEIAEYNDPLIYNIRSITGEYLFSVTLRDSHHDTFFSKLELAMWMLAGFSIAVLCNIICVWMAGRGWVWSSVLLFTCCLAGIRYLDLHYGWLASHFYTGIFDSRNFASSFLFPHLGGFLLNIITFSWFIGYLFTFRRRLKIPAFAHTKTGHIVVAFIFGLLIYLMSLAITEVFAGLVTNSDINFDVTNILNLNIYSWMGIIALCLCMMSLLLFIDLLVGLVHSIIPNVKRLLAIGAVVVLCLAGMHVYIIRISPDNFPLTFVLLTMLIALRAWYIKRKTQFDLAVFISTLLLLAAITAVKHSQLQRYKKEEKQKIAISKLEAVDDANALALFYDLEKEIVKDPILIEYFKNPRGENRELLNEHLKRTYLSGYLSRYEFVAHEFDPDWTPIGNSSASKREAYREKVISGAIKVSENFYRGNSQFGNFEYFAQLPVEDEGNPLGTLLIELQNRSFSQLAAYPDILTDSRIDQQHTELITQYAYAFYRDGSLVSQFGDYVYPLSAESYPAEQRKHITLGNEGGFEHMMYRPNSRTLIVVSKPQQSHWMQLAAVSFIFLVFLLFAIIAYITRWLVLTLNSNDFSLRNLRWSYLILSSKVLYSTRIQTFMVVAVVFTLIVAGFITFFSISSQFRKQQETGVLKYVVDIARRLESRMLKDASINRGISTDEQFNAIAESIASDLNLYGIDGQLIYSTQPRIYDLRLTSRYMQPRAWLHVARRQRSEFIQHEQIGGLNFIAAYAPIRNDEYEPVAFLSLPNYGYQKEFDQNVGLLLNTLINIYALVILVLGLFAVFVANKITAPLALVQRSLAKTSIGKPNEPIFWKRHDEIGSLIKEYNLMIAALEQSANTIMRSERESAWREMAKQVAHEIKNPLTPLKLGIQQLNRSWKEKDPRFDERFARFSESFIEQIDSLSRIASEFSEFAKMPDTQLKEVDLLDILNKAVEVFNNNSGVKIQINNHCGGSAIKIHGDRDQLLRSFNNLIKNSIEATIAKRKCYISITITYDASNYVSLAIQDNGHGISPELREKLFQPNFTTKSSGTGLGLAFVKQAVEAMGGNIRYETYVGKGTTFYLRIPASQIVKPQQPQHIA</sequence>
<comment type="catalytic activity">
    <reaction evidence="1">
        <text>ATP + protein L-histidine = ADP + protein N-phospho-L-histidine.</text>
        <dbReference type="EC" id="2.7.13.3"/>
    </reaction>
</comment>
<evidence type="ECO:0000313" key="13">
    <source>
        <dbReference type="EMBL" id="MFC3196553.1"/>
    </source>
</evidence>
<keyword evidence="8 13" id="KW-0067">ATP-binding</keyword>
<reference evidence="14" key="1">
    <citation type="journal article" date="2019" name="Int. J. Syst. Evol. Microbiol.">
        <title>The Global Catalogue of Microorganisms (GCM) 10K type strain sequencing project: providing services to taxonomists for standard genome sequencing and annotation.</title>
        <authorList>
            <consortium name="The Broad Institute Genomics Platform"/>
            <consortium name="The Broad Institute Genome Sequencing Center for Infectious Disease"/>
            <person name="Wu L."/>
            <person name="Ma J."/>
        </authorList>
    </citation>
    <scope>NUCLEOTIDE SEQUENCE [LARGE SCALE GENOMIC DNA]</scope>
    <source>
        <strain evidence="14">KCTC 52416</strain>
    </source>
</reference>
<accession>A0ABV7JJT7</accession>
<feature type="transmembrane region" description="Helical" evidence="10">
    <location>
        <begin position="326"/>
        <end position="347"/>
    </location>
</feature>
<dbReference type="PANTHER" id="PTHR43065">
    <property type="entry name" value="SENSOR HISTIDINE KINASE"/>
    <property type="match status" value="1"/>
</dbReference>
<evidence type="ECO:0000256" key="5">
    <source>
        <dbReference type="ARBA" id="ARBA00022679"/>
    </source>
</evidence>
<dbReference type="InterPro" id="IPR003661">
    <property type="entry name" value="HisK_dim/P_dom"/>
</dbReference>
<keyword evidence="4" id="KW-0597">Phosphoprotein</keyword>
<dbReference type="InterPro" id="IPR036890">
    <property type="entry name" value="HATPase_C_sf"/>
</dbReference>
<feature type="transmembrane region" description="Helical" evidence="10">
    <location>
        <begin position="367"/>
        <end position="392"/>
    </location>
</feature>
<dbReference type="SUPFAM" id="SSF55874">
    <property type="entry name" value="ATPase domain of HSP90 chaperone/DNA topoisomerase II/histidine kinase"/>
    <property type="match status" value="1"/>
</dbReference>
<dbReference type="Proteomes" id="UP001595526">
    <property type="component" value="Unassembled WGS sequence"/>
</dbReference>
<dbReference type="SUPFAM" id="SSF47384">
    <property type="entry name" value="Homodimeric domain of signal transducing histidine kinase"/>
    <property type="match status" value="1"/>
</dbReference>
<comment type="subcellular location">
    <subcellularLocation>
        <location evidence="2">Membrane</location>
    </subcellularLocation>
</comment>
<feature type="transmembrane region" description="Helical" evidence="10">
    <location>
        <begin position="214"/>
        <end position="233"/>
    </location>
</feature>
<dbReference type="EMBL" id="JBHRTA010000008">
    <property type="protein sequence ID" value="MFC3196553.1"/>
    <property type="molecule type" value="Genomic_DNA"/>
</dbReference>
<dbReference type="Gene3D" id="1.10.287.130">
    <property type="match status" value="1"/>
</dbReference>
<dbReference type="CDD" id="cd00082">
    <property type="entry name" value="HisKA"/>
    <property type="match status" value="1"/>
</dbReference>
<keyword evidence="6" id="KW-0547">Nucleotide-binding</keyword>
<name>A0ABV7JJT7_9SPHI</name>
<comment type="caution">
    <text evidence="13">The sequence shown here is derived from an EMBL/GenBank/DDBJ whole genome shotgun (WGS) entry which is preliminary data.</text>
</comment>
<feature type="domain" description="Histidine kinase" evidence="11">
    <location>
        <begin position="1034"/>
        <end position="1248"/>
    </location>
</feature>
<dbReference type="SMART" id="SM00387">
    <property type="entry name" value="HATPase_c"/>
    <property type="match status" value="1"/>
</dbReference>
<dbReference type="Pfam" id="PF02518">
    <property type="entry name" value="HATPase_c"/>
    <property type="match status" value="1"/>
</dbReference>